<dbReference type="PATRIC" id="fig|1423808.3.peg.653"/>
<dbReference type="RefSeq" id="WP_057825536.1">
    <property type="nucleotide sequence ID" value="NZ_AZEA01000013.1"/>
</dbReference>
<dbReference type="Gene3D" id="2.30.110.10">
    <property type="entry name" value="Electron Transport, Fmn-binding Protein, Chain A"/>
    <property type="match status" value="1"/>
</dbReference>
<dbReference type="OrthoDB" id="6196741at2"/>
<evidence type="ECO:0000313" key="3">
    <source>
        <dbReference type="Proteomes" id="UP000051581"/>
    </source>
</evidence>
<proteinExistence type="predicted"/>
<dbReference type="SUPFAM" id="SSF50475">
    <property type="entry name" value="FMN-binding split barrel"/>
    <property type="match status" value="1"/>
</dbReference>
<keyword evidence="3" id="KW-1185">Reference proteome</keyword>
<dbReference type="AlphaFoldDB" id="A0A0R1L591"/>
<dbReference type="InterPro" id="IPR011576">
    <property type="entry name" value="Pyridox_Oxase_N"/>
</dbReference>
<gene>
    <name evidence="2" type="ORF">FD17_GL000649</name>
</gene>
<comment type="caution">
    <text evidence="2">The sequence shown here is derived from an EMBL/GenBank/DDBJ whole genome shotgun (WGS) entry which is preliminary data.</text>
</comment>
<dbReference type="Proteomes" id="UP000051581">
    <property type="component" value="Unassembled WGS sequence"/>
</dbReference>
<evidence type="ECO:0000313" key="2">
    <source>
        <dbReference type="EMBL" id="KRK88001.1"/>
    </source>
</evidence>
<dbReference type="PANTHER" id="PTHR40660">
    <property type="entry name" value="5'-PHOSPHATE OXIDASE PUTATIVE DOMAIN-CONTAINING PROTEIN-RELATED"/>
    <property type="match status" value="1"/>
</dbReference>
<dbReference type="InterPro" id="IPR012349">
    <property type="entry name" value="Split_barrel_FMN-bd"/>
</dbReference>
<organism evidence="2 3">
    <name type="scientific">Lentilactobacillus sunkii DSM 19904</name>
    <dbReference type="NCBI Taxonomy" id="1423808"/>
    <lineage>
        <taxon>Bacteria</taxon>
        <taxon>Bacillati</taxon>
        <taxon>Bacillota</taxon>
        <taxon>Bacilli</taxon>
        <taxon>Lactobacillales</taxon>
        <taxon>Lactobacillaceae</taxon>
        <taxon>Lentilactobacillus</taxon>
    </lineage>
</organism>
<protein>
    <recommendedName>
        <fullName evidence="1">Pyridoxamine 5'-phosphate oxidase N-terminal domain-containing protein</fullName>
    </recommendedName>
</protein>
<evidence type="ECO:0000259" key="1">
    <source>
        <dbReference type="Pfam" id="PF01243"/>
    </source>
</evidence>
<dbReference type="EMBL" id="AZEA01000013">
    <property type="protein sequence ID" value="KRK88001.1"/>
    <property type="molecule type" value="Genomic_DNA"/>
</dbReference>
<feature type="domain" description="Pyridoxamine 5'-phosphate oxidase N-terminal" evidence="1">
    <location>
        <begin position="13"/>
        <end position="116"/>
    </location>
</feature>
<accession>A0A0R1L591</accession>
<dbReference type="Pfam" id="PF01243">
    <property type="entry name" value="PNPOx_N"/>
    <property type="match status" value="1"/>
</dbReference>
<name>A0A0R1L591_9LACO</name>
<dbReference type="PANTHER" id="PTHR40660:SF1">
    <property type="entry name" value="5'-PHOSPHATE OXIDASE PUTATIVE DOMAIN-CONTAINING PROTEIN-RELATED"/>
    <property type="match status" value="1"/>
</dbReference>
<reference evidence="2 3" key="1">
    <citation type="journal article" date="2015" name="Genome Announc.">
        <title>Expanding the biotechnology potential of lactobacilli through comparative genomics of 213 strains and associated genera.</title>
        <authorList>
            <person name="Sun Z."/>
            <person name="Harris H.M."/>
            <person name="McCann A."/>
            <person name="Guo C."/>
            <person name="Argimon S."/>
            <person name="Zhang W."/>
            <person name="Yang X."/>
            <person name="Jeffery I.B."/>
            <person name="Cooney J.C."/>
            <person name="Kagawa T.F."/>
            <person name="Liu W."/>
            <person name="Song Y."/>
            <person name="Salvetti E."/>
            <person name="Wrobel A."/>
            <person name="Rasinkangas P."/>
            <person name="Parkhill J."/>
            <person name="Rea M.C."/>
            <person name="O'Sullivan O."/>
            <person name="Ritari J."/>
            <person name="Douillard F.P."/>
            <person name="Paul Ross R."/>
            <person name="Yang R."/>
            <person name="Briner A.E."/>
            <person name="Felis G.E."/>
            <person name="de Vos W.M."/>
            <person name="Barrangou R."/>
            <person name="Klaenhammer T.R."/>
            <person name="Caufield P.W."/>
            <person name="Cui Y."/>
            <person name="Zhang H."/>
            <person name="O'Toole P.W."/>
        </authorList>
    </citation>
    <scope>NUCLEOTIDE SEQUENCE [LARGE SCALE GENOMIC DNA]</scope>
    <source>
        <strain evidence="2 3">DSM 19904</strain>
    </source>
</reference>
<sequence length="138" mass="15216">MATLSNEQKQLVKDAFGFVATVDENGNPQIGPKGTLRVLDDEHLIYNEETGHQSWHNVQVNPKIAAAFHPFPGMKGFRVEGRATIHQDDDIFKEAQEWASEKKLPKALAAVVISVDRTVSLDAGKNAGIEIENKPVKD</sequence>